<dbReference type="SUPFAM" id="SSF53335">
    <property type="entry name" value="S-adenosyl-L-methionine-dependent methyltransferases"/>
    <property type="match status" value="1"/>
</dbReference>
<comment type="catalytic activity">
    <reaction evidence="1">
        <text>adenosine(2030) in 23S rRNA + S-adenosyl-L-methionine = N(6)-methyladenosine(2030) in 23S rRNA + S-adenosyl-L-homocysteine + H(+)</text>
        <dbReference type="Rhea" id="RHEA:43736"/>
        <dbReference type="Rhea" id="RHEA-COMP:10668"/>
        <dbReference type="Rhea" id="RHEA-COMP:10669"/>
        <dbReference type="ChEBI" id="CHEBI:15378"/>
        <dbReference type="ChEBI" id="CHEBI:57856"/>
        <dbReference type="ChEBI" id="CHEBI:59789"/>
        <dbReference type="ChEBI" id="CHEBI:74411"/>
        <dbReference type="ChEBI" id="CHEBI:74449"/>
        <dbReference type="EC" id="2.1.1.266"/>
    </reaction>
</comment>
<feature type="binding site" evidence="1">
    <location>
        <position position="100"/>
    </location>
    <ligand>
        <name>S-adenosyl-L-methionine</name>
        <dbReference type="ChEBI" id="CHEBI:59789"/>
    </ligand>
</feature>
<dbReference type="GO" id="GO:0003723">
    <property type="term" value="F:RNA binding"/>
    <property type="evidence" value="ECO:0007669"/>
    <property type="project" value="UniProtKB-UniRule"/>
</dbReference>
<feature type="active site" description="Proton acceptor" evidence="1">
    <location>
        <position position="164"/>
    </location>
</feature>
<dbReference type="GO" id="GO:0005829">
    <property type="term" value="C:cytosol"/>
    <property type="evidence" value="ECO:0007669"/>
    <property type="project" value="TreeGrafter"/>
</dbReference>
<dbReference type="AlphaFoldDB" id="A0A1I2VK59"/>
<feature type="binding site" evidence="1">
    <location>
        <position position="19"/>
    </location>
    <ligand>
        <name>S-adenosyl-L-methionine</name>
        <dbReference type="ChEBI" id="CHEBI:59789"/>
    </ligand>
</feature>
<keyword evidence="1" id="KW-0949">S-adenosyl-L-methionine</keyword>
<dbReference type="GO" id="GO:0070475">
    <property type="term" value="P:rRNA base methylation"/>
    <property type="evidence" value="ECO:0007669"/>
    <property type="project" value="UniProtKB-UniRule"/>
</dbReference>
<dbReference type="STRING" id="1045558.SAMN05216175_11779"/>
<evidence type="ECO:0000256" key="1">
    <source>
        <dbReference type="HAMAP-Rule" id="MF_00934"/>
    </source>
</evidence>
<sequence>MLSYQHGFHAGNFADVHKHMILALILEALNLKDKPWSYLETHGGCALYDLAGDKAQKTGEYLAGIGKLWNRQDMPDAIRPYIAQVQAVNQDKELRFYPGSPSIASRLARASDRLAVMELHPAEYQQVKQHFRGQAQVAVHHRDGYEGVLSMMPPKPNRGLVLIDPSYEVKTEYKQVAKFAQQLLARWPNGSIAIWYPILKAGLHQDMIDNIVASGVRRVYQSEFYVQDSGSQRMFGSGMLLINPPWQLDQKIATVMPWLYHMLAQPEADEPQEKWLVPE</sequence>
<dbReference type="PANTHER" id="PTHR37426">
    <property type="entry name" value="RIBOSOMAL RNA LARGE SUBUNIT METHYLTRANSFERASE J"/>
    <property type="match status" value="1"/>
</dbReference>
<accession>A0A1I2VK59</accession>
<dbReference type="HAMAP" id="MF_00934">
    <property type="entry name" value="23SrRNA_methyltr_J"/>
    <property type="match status" value="1"/>
</dbReference>
<gene>
    <name evidence="1" type="primary">rlmJ</name>
    <name evidence="2" type="ORF">SAMN05216175_11779</name>
</gene>
<feature type="binding site" evidence="1">
    <location>
        <begin position="143"/>
        <end position="144"/>
    </location>
    <ligand>
        <name>S-adenosyl-L-methionine</name>
        <dbReference type="ChEBI" id="CHEBI:59789"/>
    </ligand>
</feature>
<comment type="similarity">
    <text evidence="1">Belongs to the RlmJ family.</text>
</comment>
<keyword evidence="1 2" id="KW-0489">Methyltransferase</keyword>
<feature type="binding site" evidence="1">
    <location>
        <position position="42"/>
    </location>
    <ligand>
        <name>S-adenosyl-L-methionine</name>
        <dbReference type="ChEBI" id="CHEBI:59789"/>
    </ligand>
</feature>
<organism evidence="2 3">
    <name type="scientific">Neptunomonas qingdaonensis</name>
    <dbReference type="NCBI Taxonomy" id="1045558"/>
    <lineage>
        <taxon>Bacteria</taxon>
        <taxon>Pseudomonadati</taxon>
        <taxon>Pseudomonadota</taxon>
        <taxon>Gammaproteobacteria</taxon>
        <taxon>Oceanospirillales</taxon>
        <taxon>Oceanospirillaceae</taxon>
        <taxon>Neptunomonas</taxon>
    </lineage>
</organism>
<keyword evidence="1 2" id="KW-0808">Transferase</keyword>
<evidence type="ECO:0000313" key="2">
    <source>
        <dbReference type="EMBL" id="SFG89552.1"/>
    </source>
</evidence>
<dbReference type="Proteomes" id="UP000198623">
    <property type="component" value="Unassembled WGS sequence"/>
</dbReference>
<reference evidence="3" key="1">
    <citation type="submission" date="2016-10" db="EMBL/GenBank/DDBJ databases">
        <authorList>
            <person name="Varghese N."/>
            <person name="Submissions S."/>
        </authorList>
    </citation>
    <scope>NUCLEOTIDE SEQUENCE [LARGE SCALE GENOMIC DNA]</scope>
    <source>
        <strain evidence="3">CGMCC 1.10971</strain>
    </source>
</reference>
<feature type="site" description="Interaction with substrate rRNA" evidence="1">
    <location>
        <position position="4"/>
    </location>
</feature>
<dbReference type="PANTHER" id="PTHR37426:SF1">
    <property type="entry name" value="RIBOSOMAL RNA LARGE SUBUNIT METHYLTRANSFERASE J"/>
    <property type="match status" value="1"/>
</dbReference>
<comment type="function">
    <text evidence="1">Specifically methylates the adenine in position 2030 of 23S rRNA.</text>
</comment>
<keyword evidence="1" id="KW-0698">rRNA processing</keyword>
<dbReference type="InterPro" id="IPR029063">
    <property type="entry name" value="SAM-dependent_MTases_sf"/>
</dbReference>
<dbReference type="RefSeq" id="WP_090730331.1">
    <property type="nucleotide sequence ID" value="NZ_FOOU01000017.1"/>
</dbReference>
<feature type="binding site" evidence="1">
    <location>
        <position position="118"/>
    </location>
    <ligand>
        <name>S-adenosyl-L-methionine</name>
        <dbReference type="ChEBI" id="CHEBI:59789"/>
    </ligand>
</feature>
<feature type="binding site" evidence="1">
    <location>
        <position position="164"/>
    </location>
    <ligand>
        <name>S-adenosyl-L-methionine</name>
        <dbReference type="ChEBI" id="CHEBI:59789"/>
    </ligand>
</feature>
<keyword evidence="3" id="KW-1185">Reference proteome</keyword>
<dbReference type="Pfam" id="PF04378">
    <property type="entry name" value="RsmJ"/>
    <property type="match status" value="1"/>
</dbReference>
<comment type="subunit">
    <text evidence="1">Monomer.</text>
</comment>
<dbReference type="GO" id="GO:0036307">
    <property type="term" value="F:23S rRNA (adenine(2030)-N(6))-methyltransferase activity"/>
    <property type="evidence" value="ECO:0007669"/>
    <property type="project" value="UniProtKB-UniRule"/>
</dbReference>
<dbReference type="InterPro" id="IPR007473">
    <property type="entry name" value="RlmJ"/>
</dbReference>
<protein>
    <recommendedName>
        <fullName evidence="1">Ribosomal RNA large subunit methyltransferase J</fullName>
        <ecNumber evidence="1">2.1.1.266</ecNumber>
    </recommendedName>
    <alternativeName>
        <fullName evidence="1">23S rRNA (adenine(2030)-N6)-methyltransferase</fullName>
    </alternativeName>
    <alternativeName>
        <fullName evidence="1">23S rRNA m6A2030 methyltransferase</fullName>
    </alternativeName>
</protein>
<dbReference type="Gene3D" id="3.40.50.150">
    <property type="entry name" value="Vaccinia Virus protein VP39"/>
    <property type="match status" value="1"/>
</dbReference>
<proteinExistence type="inferred from homology"/>
<keyword evidence="1" id="KW-0694">RNA-binding</keyword>
<evidence type="ECO:0000313" key="3">
    <source>
        <dbReference type="Proteomes" id="UP000198623"/>
    </source>
</evidence>
<dbReference type="OrthoDB" id="9791274at2"/>
<name>A0A1I2VK59_9GAMM</name>
<dbReference type="EC" id="2.1.1.266" evidence="1"/>
<dbReference type="EMBL" id="FOOU01000017">
    <property type="protein sequence ID" value="SFG89552.1"/>
    <property type="molecule type" value="Genomic_DNA"/>
</dbReference>